<organism evidence="3 4">
    <name type="scientific">Phormidium yuhuli AB48</name>
    <dbReference type="NCBI Taxonomy" id="2940671"/>
    <lineage>
        <taxon>Bacteria</taxon>
        <taxon>Bacillati</taxon>
        <taxon>Cyanobacteriota</taxon>
        <taxon>Cyanophyceae</taxon>
        <taxon>Oscillatoriophycideae</taxon>
        <taxon>Oscillatoriales</taxon>
        <taxon>Oscillatoriaceae</taxon>
        <taxon>Phormidium</taxon>
        <taxon>Phormidium yuhuli</taxon>
    </lineage>
</organism>
<dbReference type="CDD" id="cd02440">
    <property type="entry name" value="AdoMet_MTases"/>
    <property type="match status" value="1"/>
</dbReference>
<keyword evidence="3" id="KW-0489">Methyltransferase</keyword>
<reference evidence="3" key="1">
    <citation type="submission" date="2022-06" db="EMBL/GenBank/DDBJ databases">
        <title>Genome sequence of Phormidium yuhuli AB48 isolated from an industrial photobioreactor environment.</title>
        <authorList>
            <person name="Qiu Y."/>
            <person name="Noonan A.J.C."/>
            <person name="Dofher K."/>
            <person name="Koch M."/>
            <person name="Kieft B."/>
            <person name="Lin X."/>
            <person name="Ziels R.M."/>
            <person name="Hallam S.J."/>
        </authorList>
    </citation>
    <scope>NUCLEOTIDE SEQUENCE</scope>
    <source>
        <strain evidence="3">AB48</strain>
    </source>
</reference>
<dbReference type="GO" id="GO:0008168">
    <property type="term" value="F:methyltransferase activity"/>
    <property type="evidence" value="ECO:0007669"/>
    <property type="project" value="UniProtKB-KW"/>
</dbReference>
<dbReference type="InterPro" id="IPR041698">
    <property type="entry name" value="Methyltransf_25"/>
</dbReference>
<evidence type="ECO:0000313" key="3">
    <source>
        <dbReference type="EMBL" id="USR91353.1"/>
    </source>
</evidence>
<evidence type="ECO:0000259" key="2">
    <source>
        <dbReference type="Pfam" id="PF13649"/>
    </source>
</evidence>
<feature type="domain" description="Methyltransferase" evidence="2">
    <location>
        <begin position="66"/>
        <end position="160"/>
    </location>
</feature>
<proteinExistence type="predicted"/>
<dbReference type="SUPFAM" id="SSF53335">
    <property type="entry name" value="S-adenosyl-L-methionine-dependent methyltransferases"/>
    <property type="match status" value="1"/>
</dbReference>
<protein>
    <submittedName>
        <fullName evidence="3">Class I SAM-dependent methyltransferase</fullName>
    </submittedName>
</protein>
<dbReference type="InterPro" id="IPR029063">
    <property type="entry name" value="SAM-dependent_MTases_sf"/>
</dbReference>
<dbReference type="Proteomes" id="UP001056708">
    <property type="component" value="Chromosome"/>
</dbReference>
<sequence length="250" mass="28628">MTTDQEWEEWGQREPYFGVLTQDKFRRTNLSKAAKQEFFESGRSHVNWVLDLCKRHVDPNFSPKQVLDFGCGVGRLVIPLAEIADSVVGVDVSESMLQEARQNCQDDSLTNVTLLRSDDSLSTVRGEFDFIHSFIVFQHIPVSRGKQIFSQLLQHLTPGGIAAIHVTYEKANHRSTLLQKIVKTIKVILRPLRQLRSFYLPPTDPELQMNPYPLNDLFLIIQSLAIDEIYVNLTDHGGEFGVYLLFRKPQ</sequence>
<evidence type="ECO:0000313" key="4">
    <source>
        <dbReference type="Proteomes" id="UP001056708"/>
    </source>
</evidence>
<gene>
    <name evidence="3" type="ORF">NEA10_01005</name>
</gene>
<dbReference type="PANTHER" id="PTHR43861">
    <property type="entry name" value="TRANS-ACONITATE 2-METHYLTRANSFERASE-RELATED"/>
    <property type="match status" value="1"/>
</dbReference>
<accession>A0ABY5AT94</accession>
<dbReference type="RefSeq" id="WP_252663378.1">
    <property type="nucleotide sequence ID" value="NZ_CP098611.1"/>
</dbReference>
<keyword evidence="1" id="KW-0808">Transferase</keyword>
<dbReference type="EMBL" id="CP098611">
    <property type="protein sequence ID" value="USR91353.1"/>
    <property type="molecule type" value="Genomic_DNA"/>
</dbReference>
<dbReference type="GO" id="GO:0032259">
    <property type="term" value="P:methylation"/>
    <property type="evidence" value="ECO:0007669"/>
    <property type="project" value="UniProtKB-KW"/>
</dbReference>
<name>A0ABY5AT94_9CYAN</name>
<evidence type="ECO:0000256" key="1">
    <source>
        <dbReference type="ARBA" id="ARBA00022679"/>
    </source>
</evidence>
<keyword evidence="4" id="KW-1185">Reference proteome</keyword>
<dbReference type="Pfam" id="PF13649">
    <property type="entry name" value="Methyltransf_25"/>
    <property type="match status" value="1"/>
</dbReference>
<dbReference type="Gene3D" id="3.40.50.150">
    <property type="entry name" value="Vaccinia Virus protein VP39"/>
    <property type="match status" value="1"/>
</dbReference>